<dbReference type="GO" id="GO:0051056">
    <property type="term" value="P:regulation of small GTPase mediated signal transduction"/>
    <property type="evidence" value="ECO:0007669"/>
    <property type="project" value="InterPro"/>
</dbReference>
<dbReference type="InterPro" id="IPR000331">
    <property type="entry name" value="Rap/Ran_GAP_dom"/>
</dbReference>
<organism evidence="5 6">
    <name type="scientific">Ophiophagus hannah</name>
    <name type="common">King cobra</name>
    <name type="synonym">Naja hannah</name>
    <dbReference type="NCBI Taxonomy" id="8665"/>
    <lineage>
        <taxon>Eukaryota</taxon>
        <taxon>Metazoa</taxon>
        <taxon>Chordata</taxon>
        <taxon>Craniata</taxon>
        <taxon>Vertebrata</taxon>
        <taxon>Euteleostomi</taxon>
        <taxon>Lepidosauria</taxon>
        <taxon>Squamata</taxon>
        <taxon>Bifurcata</taxon>
        <taxon>Unidentata</taxon>
        <taxon>Episquamata</taxon>
        <taxon>Toxicofera</taxon>
        <taxon>Serpentes</taxon>
        <taxon>Colubroidea</taxon>
        <taxon>Elapidae</taxon>
        <taxon>Elapinae</taxon>
        <taxon>Ophiophagus</taxon>
    </lineage>
</organism>
<dbReference type="Pfam" id="PF02145">
    <property type="entry name" value="Rap_GAP"/>
    <property type="match status" value="1"/>
</dbReference>
<dbReference type="GO" id="GO:0005634">
    <property type="term" value="C:nucleus"/>
    <property type="evidence" value="ECO:0007669"/>
    <property type="project" value="InterPro"/>
</dbReference>
<reference evidence="5 6" key="1">
    <citation type="journal article" date="2013" name="Proc. Natl. Acad. Sci. U.S.A.">
        <title>The king cobra genome reveals dynamic gene evolution and adaptation in the snake venom system.</title>
        <authorList>
            <person name="Vonk F.J."/>
            <person name="Casewell N.R."/>
            <person name="Henkel C.V."/>
            <person name="Heimberg A.M."/>
            <person name="Jansen H.J."/>
            <person name="McCleary R.J."/>
            <person name="Kerkkamp H.M."/>
            <person name="Vos R.A."/>
            <person name="Guerreiro I."/>
            <person name="Calvete J.J."/>
            <person name="Wuster W."/>
            <person name="Woods A.E."/>
            <person name="Logan J.M."/>
            <person name="Harrison R.A."/>
            <person name="Castoe T.A."/>
            <person name="de Koning A.P."/>
            <person name="Pollock D.D."/>
            <person name="Yandell M."/>
            <person name="Calderon D."/>
            <person name="Renjifo C."/>
            <person name="Currier R.B."/>
            <person name="Salgado D."/>
            <person name="Pla D."/>
            <person name="Sanz L."/>
            <person name="Hyder A.S."/>
            <person name="Ribeiro J.M."/>
            <person name="Arntzen J.W."/>
            <person name="van den Thillart G.E."/>
            <person name="Boetzer M."/>
            <person name="Pirovano W."/>
            <person name="Dirks R.P."/>
            <person name="Spaink H.P."/>
            <person name="Duboule D."/>
            <person name="McGlinn E."/>
            <person name="Kini R.M."/>
            <person name="Richardson M.K."/>
        </authorList>
    </citation>
    <scope>NUCLEOTIDE SEQUENCE</scope>
    <source>
        <tissue evidence="5">Blood</tissue>
    </source>
</reference>
<evidence type="ECO:0000259" key="4">
    <source>
        <dbReference type="PROSITE" id="PS50085"/>
    </source>
</evidence>
<dbReference type="Proteomes" id="UP000018936">
    <property type="component" value="Unassembled WGS sequence"/>
</dbReference>
<feature type="non-terminal residue" evidence="5">
    <location>
        <position position="1"/>
    </location>
</feature>
<evidence type="ECO:0000256" key="1">
    <source>
        <dbReference type="ARBA" id="ARBA00022468"/>
    </source>
</evidence>
<evidence type="ECO:0000256" key="3">
    <source>
        <dbReference type="SAM" id="MobiDB-lite"/>
    </source>
</evidence>
<comment type="caution">
    <text evidence="5">The sequence shown here is derived from an EMBL/GenBank/DDBJ whole genome shotgun (WGS) entry which is preliminary data.</text>
</comment>
<keyword evidence="6" id="KW-1185">Reference proteome</keyword>
<gene>
    <name evidence="5" type="primary">RALGAPA2</name>
    <name evidence="5" type="ORF">L345_10597</name>
</gene>
<accession>V8NQ17</accession>
<dbReference type="InterPro" id="IPR046859">
    <property type="entry name" value="RGPA/RALGAPB_N"/>
</dbReference>
<evidence type="ECO:0000256" key="2">
    <source>
        <dbReference type="ARBA" id="ARBA00022553"/>
    </source>
</evidence>
<name>V8NQ17_OPHHA</name>
<sequence>MFSRRGHADVKKSAQKALDPRKEPLTRLKHLRALMDAVDGSELKQFFEINYSQIYLIFYESFVTLETSLKQKGNKSQREELDSILFLFERILQLLPERIFCRWHFHSIGSILKKLLHTGNCLKIRCEGIRLFLLWLQALQTNCAEEQLLIFACLVPGFPAVVSSKGPCTLDTLISPPSSLPNDITPLLPHAIGEKIEDPTCYFLQILLKYMVIQAAKVEWKNKENLNTGFKFLFALFRKYYLPHLFPSSIKLTNLYNPVLAHYYLHLYFPHLSRQPILHCLECELPVIRLLKIQFHVLCFTGFPGLRPKSVYISTTYDGGNVYSTKIPYLDARVTFIKWLVKFFLEKKYLTTAQTFKNGVEVLPRIIQTAGNTVQDKNPEVENSVPSDQEKNHINHSGILSDSSFCSIEEQHRSSYEMVQQIFLSTRDYVNFVNEVFHQAFLLPPSEISLTEKIVKVYRKWILHEKPVFMQEPDAKETIQDDDVITEHSTEETDGKHLVSGHKRSSSWGRSYSFSNAVTRGCLLEDENQNVKAGLQATLQVFLTNSANIFLLEPCSEAPELLKEQINSCRAHMLQMLLSITEAVMSNSKDDQIKDAFGQSLAGSLFRTLIVAWIRANLSVYISRELWDELLRVLSSLTDWEELIIEWANIMDSLTSVLARTVYGVEMTNLPLDKLSEQKEKIQKGRGGVLDSQKGAAVGRSFSLSWRDHPDVAEPMRFRSATTSGVPGIEKARNIVRQRTTAKRSLSINNCARLCEALPATKSVPLLLHTVSSLLPDISYTSYSCTFSESEQHELSENGSGIVNQQPVNLLGTEYNSPFSDLDQLTRSSSTSDIRDQCSSDIFQGESISSDTSFGYSNEMGMSLASWQICEENNDISMHADISDDPDAHQWLVTNFSDSSEFLADDCSIIAGGTLTGWHPDSAAVLWRRTLGILGDVNNIQSPKIHARVVEYLFELWHKLAKIRDNLAISLDNQSTPSPPVLIPPLRIFASWLFKATTLPDEYKEGKIHAYKLICAMMTRRQDFMPNPDYLVHFYLIMHIGLNNKDQIVLNTIIKHCSPFFFFLGLPGFTLLIRDFITAATRVLSTNMLEAPRIEANTILGSLICFPNLYQNISLLSSVTEAEITTGTADVKCCLINILLKNATEEPSEASRYLALCCLGLWICEELVHCTNHPQVKDAINVCGVTLKFSNKQIAQAACDIFQLLTSYWKKLQKYNSSLPQKIIEVLVATIAFLLPSAEYSSVESDKKFIVSLLLCLLDWCMTLPVKTLLEPVFTSSFENQYSSNTPLLDYIYRILNCCVYGSSLYTQQSHYLLSLADLSSESYDPFMPLGNVRNSKVILVQSSADLNNLLTVAEEMKRRSLELIPLTARMIMAHLVNNLGHFPLTEGPAVLHSLISENHNNSCMESSELSPEVFRSPNLQIFEFNDNAVISYLQIPSKRGMDDELEESFSEVRVIVRDISGKYSWDGQLMYGPLAACSVDQMNRKFCVVMEKNKQNFESPTDFIQIDDGEDALDRLLEKIGSSSPECLLHPQVKLNEPSPSSSIMSHSQANDIIEAIMQQSFIENEYAHGYPLNHNTKNENQKMPRSALPQSPFHLCRLLLNGLGMNSWEKSRETHKIAVVYIAEGQEDKCSILSNPQGSQAYEDFIAGLGWEVDLSTHCGFMGGLQRNGSTGQTAPYYATSSVEVIFHVSTRMPSDSDDSLTKKLRHLGNDEVHVIWSEHTRNYRRGIIPTDFGDVLIIIYPMRNRMFYIEIMKKPQVPFFGPLFNGAIVTAKLLPNLIRATCINASRAVKSLITLYQSFYEERAIYLDEIIRNHKELLSFEDFAAQVFSPSPSYSRNGCVTTITIIIIITKNDLNSSQSQAWPSSQTRDTSCQQEEQEEHIHKHANDLEDKKDYFSKRFMIKEFHLQNQINKSFVVLLLKCSLQNLTPTPAMVENVFVALHFCLNCCRGANGS</sequence>
<keyword evidence="1" id="KW-0343">GTPase activation</keyword>
<keyword evidence="2" id="KW-0597">Phosphoprotein</keyword>
<dbReference type="Pfam" id="PF20412">
    <property type="entry name" value="RALGAPB_N"/>
    <property type="match status" value="1"/>
</dbReference>
<evidence type="ECO:0000313" key="6">
    <source>
        <dbReference type="Proteomes" id="UP000018936"/>
    </source>
</evidence>
<dbReference type="FunFam" id="3.40.50.11210:FF:000001">
    <property type="entry name" value="Ral GTPase-activating protein subunit alpha-1 isoform 1"/>
    <property type="match status" value="1"/>
</dbReference>
<dbReference type="InterPro" id="IPR035974">
    <property type="entry name" value="Rap/Ran-GAP_sf"/>
</dbReference>
<feature type="domain" description="Rap-GAP" evidence="4">
    <location>
        <begin position="1605"/>
        <end position="1813"/>
    </location>
</feature>
<dbReference type="InterPro" id="IPR016024">
    <property type="entry name" value="ARM-type_fold"/>
</dbReference>
<dbReference type="Gene3D" id="3.40.50.11210">
    <property type="entry name" value="Rap/Ran-GAP"/>
    <property type="match status" value="1"/>
</dbReference>
<dbReference type="GO" id="GO:0005096">
    <property type="term" value="F:GTPase activator activity"/>
    <property type="evidence" value="ECO:0007669"/>
    <property type="project" value="UniProtKB-KW"/>
</dbReference>
<dbReference type="PANTHER" id="PTHR10063:SF2">
    <property type="entry name" value="RAL GTPASE-ACTIVATING PROTEIN SUBUNIT ALPHA-2"/>
    <property type="match status" value="1"/>
</dbReference>
<evidence type="ECO:0000313" key="5">
    <source>
        <dbReference type="EMBL" id="ETE63637.1"/>
    </source>
</evidence>
<dbReference type="EMBL" id="AZIM01002643">
    <property type="protein sequence ID" value="ETE63637.1"/>
    <property type="molecule type" value="Genomic_DNA"/>
</dbReference>
<dbReference type="OrthoDB" id="19311at2759"/>
<protein>
    <submittedName>
        <fullName evidence="5">Ral GTPase-activating protein subunit alpha-2</fullName>
    </submittedName>
</protein>
<dbReference type="GO" id="GO:0005737">
    <property type="term" value="C:cytoplasm"/>
    <property type="evidence" value="ECO:0007669"/>
    <property type="project" value="TreeGrafter"/>
</dbReference>
<dbReference type="SUPFAM" id="SSF111347">
    <property type="entry name" value="Rap/Ran-GAP"/>
    <property type="match status" value="1"/>
</dbReference>
<feature type="region of interest" description="Disordered" evidence="3">
    <location>
        <begin position="1860"/>
        <end position="1886"/>
    </location>
</feature>
<dbReference type="InterPro" id="IPR027107">
    <property type="entry name" value="Tuberin/Ral-act_asu"/>
</dbReference>
<feature type="compositionally biased region" description="Polar residues" evidence="3">
    <location>
        <begin position="1860"/>
        <end position="1875"/>
    </location>
</feature>
<dbReference type="PROSITE" id="PS50085">
    <property type="entry name" value="RAPGAP"/>
    <property type="match status" value="1"/>
</dbReference>
<dbReference type="PANTHER" id="PTHR10063">
    <property type="entry name" value="TUBERIN"/>
    <property type="match status" value="1"/>
</dbReference>
<proteinExistence type="predicted"/>
<dbReference type="SUPFAM" id="SSF48371">
    <property type="entry name" value="ARM repeat"/>
    <property type="match status" value="1"/>
</dbReference>